<feature type="domain" description="TonB-dependent receptor plug" evidence="2">
    <location>
        <begin position="58"/>
        <end position="164"/>
    </location>
</feature>
<dbReference type="EMBL" id="JACHCA010000005">
    <property type="protein sequence ID" value="MBB6127911.1"/>
    <property type="molecule type" value="Genomic_DNA"/>
</dbReference>
<feature type="chain" id="PRO_5032650265" evidence="1">
    <location>
        <begin position="24"/>
        <end position="950"/>
    </location>
</feature>
<evidence type="ECO:0000259" key="2">
    <source>
        <dbReference type="Pfam" id="PF07715"/>
    </source>
</evidence>
<dbReference type="AlphaFoldDB" id="A0A841JIU5"/>
<accession>A0A841JIU5</accession>
<organism evidence="3 4">
    <name type="scientific">Mucilaginibacter lappiensis</name>
    <dbReference type="NCBI Taxonomy" id="354630"/>
    <lineage>
        <taxon>Bacteria</taxon>
        <taxon>Pseudomonadati</taxon>
        <taxon>Bacteroidota</taxon>
        <taxon>Sphingobacteriia</taxon>
        <taxon>Sphingobacteriales</taxon>
        <taxon>Sphingobacteriaceae</taxon>
        <taxon>Mucilaginibacter</taxon>
    </lineage>
</organism>
<evidence type="ECO:0000256" key="1">
    <source>
        <dbReference type="SAM" id="SignalP"/>
    </source>
</evidence>
<keyword evidence="1" id="KW-0732">Signal</keyword>
<dbReference type="InterPro" id="IPR023996">
    <property type="entry name" value="TonB-dep_OMP_SusC/RagA"/>
</dbReference>
<dbReference type="Proteomes" id="UP000548326">
    <property type="component" value="Unassembled WGS sequence"/>
</dbReference>
<proteinExistence type="predicted"/>
<dbReference type="Gene3D" id="2.170.130.10">
    <property type="entry name" value="TonB-dependent receptor, plug domain"/>
    <property type="match status" value="1"/>
</dbReference>
<comment type="caution">
    <text evidence="3">The sequence shown here is derived from an EMBL/GenBank/DDBJ whole genome shotgun (WGS) entry which is preliminary data.</text>
</comment>
<evidence type="ECO:0000313" key="3">
    <source>
        <dbReference type="EMBL" id="MBB6127911.1"/>
    </source>
</evidence>
<dbReference type="InterPro" id="IPR012910">
    <property type="entry name" value="Plug_dom"/>
</dbReference>
<dbReference type="InterPro" id="IPR037066">
    <property type="entry name" value="Plug_dom_sf"/>
</dbReference>
<protein>
    <submittedName>
        <fullName evidence="3">TonB-linked SusC/RagA family outer membrane protein</fullName>
    </submittedName>
</protein>
<dbReference type="RefSeq" id="WP_183587229.1">
    <property type="nucleotide sequence ID" value="NZ_JACHCA010000005.1"/>
</dbReference>
<dbReference type="SUPFAM" id="SSF56935">
    <property type="entry name" value="Porins"/>
    <property type="match status" value="1"/>
</dbReference>
<dbReference type="NCBIfam" id="TIGR04056">
    <property type="entry name" value="OMP_RagA_SusC"/>
    <property type="match status" value="1"/>
</dbReference>
<sequence>MKKEYITLFAWIFTFCSFSVANAQTTNVTQADSTKASNSATKAIVDGGIKAEKSWRNTGAVFTLPGEDLTHMTVGNLLNTLQGRIPGLTVVTGSGEPGYDNPTLYVRGQSSWNIAGNQVLIYLDGSQVDMGALSGLSAYEIESVTLLKDAAALAVYGLQGGAGVLSIKTKRGTEIPKTQITVNGRYGILSAIDLPTVMDAYGYTTGYNQALKNDGLPIKYPNPELYKAANDPYHPNVNWYDQLLKNTSTIQDYNFSFRGGNATAKYFVLMNYTNFDGLYKNADVIDKDFGTNAKYTKLNLRANVELQLNKNLSVMANISGITEDRNTPSGFAAGDVFNALMYLPASAFPVKNPNGSWGNNSVYNFNPVELLQQNGVYSSHTRTLQTTFSFTQKLDAITKGLDLRGLVSFSNQYVGVYQKLFSVPSYEIVKDANDQPVMSNGTVVYKTIGTISQSSNDNGGPFWNRTTVQAGFDYDRSFGKHTFTGMIMARRQGYNHTGLTYQVRTQGLSGDLTYDYDQKYIVNFSAAYNGSDDFEPGNRYGFFPAVGLGWIVSKEGFLKDNAAFNFLKLRASYGSTGNINEKYRFLYQQFAVSSPGWITGTANTSHGGLAEGPFTNANAAWEKKTTLNIGIDWELWRKFSGTIDVFTEKRTGILEIPSAGVPDYTGFNLQYANTGEVHNKGLEASLKFDEKHRNFEYYVGGSVAFARNKIVKRSEAPQPYNYLYTQGYPIDQMRGLVFKGFYQQSDFDANGNLKKGIPASSYTNVKPGDLKFADQDGNGIINDYDKVPLNYTKLPEITIGFNLGFKFKGFDFDAYLQGVMHRTVSLLADAPYYIKPFVNNNNITAFSANSWTPENATTATSPRLSTLSNANNTQASDFWMRNGDFLKLRSIELGYTLPQKGFLKKLDAVRIFVNGTNLFTWDKIADLEAEGLSMGYPLMKTVSFGMKVKL</sequence>
<name>A0A841JIU5_9SPHI</name>
<reference evidence="3 4" key="1">
    <citation type="submission" date="2020-08" db="EMBL/GenBank/DDBJ databases">
        <title>Genomic Encyclopedia of Type Strains, Phase IV (KMG-V): Genome sequencing to study the core and pangenomes of soil and plant-associated prokaryotes.</title>
        <authorList>
            <person name="Whitman W."/>
        </authorList>
    </citation>
    <scope>NUCLEOTIDE SEQUENCE [LARGE SCALE GENOMIC DNA]</scope>
    <source>
        <strain evidence="3 4">MP601</strain>
    </source>
</reference>
<evidence type="ECO:0000313" key="4">
    <source>
        <dbReference type="Proteomes" id="UP000548326"/>
    </source>
</evidence>
<feature type="signal peptide" evidence="1">
    <location>
        <begin position="1"/>
        <end position="23"/>
    </location>
</feature>
<gene>
    <name evidence="3" type="ORF">HDF22_002024</name>
</gene>
<dbReference type="Pfam" id="PF07715">
    <property type="entry name" value="Plug"/>
    <property type="match status" value="1"/>
</dbReference>